<evidence type="ECO:0000313" key="11">
    <source>
        <dbReference type="Proteomes" id="UP001187415"/>
    </source>
</evidence>
<evidence type="ECO:0000256" key="4">
    <source>
        <dbReference type="ARBA" id="ARBA00022729"/>
    </source>
</evidence>
<evidence type="ECO:0000256" key="3">
    <source>
        <dbReference type="ARBA" id="ARBA00022696"/>
    </source>
</evidence>
<evidence type="ECO:0000256" key="8">
    <source>
        <dbReference type="ARBA" id="ARBA00025974"/>
    </source>
</evidence>
<keyword evidence="6" id="KW-0094">Blood coagulation</keyword>
<dbReference type="GO" id="GO:0030674">
    <property type="term" value="F:protein-macromolecule adaptor activity"/>
    <property type="evidence" value="ECO:0007669"/>
    <property type="project" value="TreeGrafter"/>
</dbReference>
<dbReference type="EMBL" id="JAUPFM010000001">
    <property type="protein sequence ID" value="KAK2863378.1"/>
    <property type="molecule type" value="Genomic_DNA"/>
</dbReference>
<dbReference type="SMART" id="SM01212">
    <property type="entry name" value="Fib_alpha"/>
    <property type="match status" value="1"/>
</dbReference>
<dbReference type="Proteomes" id="UP001187415">
    <property type="component" value="Unassembled WGS sequence"/>
</dbReference>
<name>A0AA88P1T2_CHASR</name>
<feature type="domain" description="Fibrinogen alpha/beta/gamma chain coiled coil" evidence="9">
    <location>
        <begin position="3"/>
        <end position="142"/>
    </location>
</feature>
<dbReference type="InterPro" id="IPR037579">
    <property type="entry name" value="FIB_ANG-like"/>
</dbReference>
<keyword evidence="7" id="KW-1015">Disulfide bond</keyword>
<comment type="subunit">
    <text evidence="8">Heterohexamer; disulfide linked. Contains 2 sets of 3 non-identical chains (alpha, beta and gamma). The 2 heterotrimers are in head to head conformation with the N-termini in a small central domain.</text>
</comment>
<dbReference type="GO" id="GO:0042730">
    <property type="term" value="P:fibrinolysis"/>
    <property type="evidence" value="ECO:0007669"/>
    <property type="project" value="TreeGrafter"/>
</dbReference>
<evidence type="ECO:0000256" key="2">
    <source>
        <dbReference type="ARBA" id="ARBA00022525"/>
    </source>
</evidence>
<comment type="caution">
    <text evidence="10">The sequence shown here is derived from an EMBL/GenBank/DDBJ whole genome shotgun (WGS) entry which is preliminary data.</text>
</comment>
<evidence type="ECO:0000313" key="10">
    <source>
        <dbReference type="EMBL" id="KAK2863378.1"/>
    </source>
</evidence>
<accession>A0AA88P1T2</accession>
<dbReference type="PANTHER" id="PTHR47221">
    <property type="entry name" value="FIBRINOGEN ALPHA CHAIN"/>
    <property type="match status" value="1"/>
</dbReference>
<keyword evidence="2" id="KW-0964">Secreted</keyword>
<dbReference type="SUPFAM" id="SSF58010">
    <property type="entry name" value="Fibrinogen coiled-coil and central regions"/>
    <property type="match status" value="1"/>
</dbReference>
<dbReference type="Gene3D" id="1.20.5.50">
    <property type="match status" value="1"/>
</dbReference>
<evidence type="ECO:0000256" key="7">
    <source>
        <dbReference type="ARBA" id="ARBA00023157"/>
    </source>
</evidence>
<reference evidence="10" key="1">
    <citation type="submission" date="2023-07" db="EMBL/GenBank/DDBJ databases">
        <title>Chromosome-level Genome Assembly of Striped Snakehead (Channa striata).</title>
        <authorList>
            <person name="Liu H."/>
        </authorList>
    </citation>
    <scope>NUCLEOTIDE SEQUENCE</scope>
    <source>
        <strain evidence="10">Gz</strain>
        <tissue evidence="10">Muscle</tissue>
    </source>
</reference>
<gene>
    <name evidence="10" type="ORF">Q5P01_002911</name>
</gene>
<dbReference type="GO" id="GO:0034116">
    <property type="term" value="P:positive regulation of heterotypic cell-cell adhesion"/>
    <property type="evidence" value="ECO:0007669"/>
    <property type="project" value="TreeGrafter"/>
</dbReference>
<keyword evidence="11" id="KW-1185">Reference proteome</keyword>
<evidence type="ECO:0000256" key="1">
    <source>
        <dbReference type="ARBA" id="ARBA00004613"/>
    </source>
</evidence>
<keyword evidence="4" id="KW-0732">Signal</keyword>
<dbReference type="GO" id="GO:0005201">
    <property type="term" value="F:extracellular matrix structural constituent"/>
    <property type="evidence" value="ECO:0007669"/>
    <property type="project" value="TreeGrafter"/>
</dbReference>
<protein>
    <recommendedName>
        <fullName evidence="9">Fibrinogen alpha/beta/gamma chain coiled coil domain-containing protein</fullName>
    </recommendedName>
</protein>
<dbReference type="InterPro" id="IPR012290">
    <property type="entry name" value="Fibrinogen_a/b/g_coil_dom"/>
</dbReference>
<evidence type="ECO:0000256" key="6">
    <source>
        <dbReference type="ARBA" id="ARBA00023084"/>
    </source>
</evidence>
<dbReference type="GO" id="GO:0072377">
    <property type="term" value="P:blood coagulation, common pathway"/>
    <property type="evidence" value="ECO:0007669"/>
    <property type="project" value="TreeGrafter"/>
</dbReference>
<proteinExistence type="predicted"/>
<dbReference type="AlphaFoldDB" id="A0AA88P1T2"/>
<dbReference type="PANTHER" id="PTHR47221:SF6">
    <property type="entry name" value="FIBRINOGEN ALPHA CHAIN"/>
    <property type="match status" value="1"/>
</dbReference>
<dbReference type="GO" id="GO:0005577">
    <property type="term" value="C:fibrinogen complex"/>
    <property type="evidence" value="ECO:0007669"/>
    <property type="project" value="InterPro"/>
</dbReference>
<evidence type="ECO:0000259" key="9">
    <source>
        <dbReference type="SMART" id="SM01212"/>
    </source>
</evidence>
<dbReference type="GO" id="GO:0070527">
    <property type="term" value="P:platelet aggregation"/>
    <property type="evidence" value="ECO:0007669"/>
    <property type="project" value="TreeGrafter"/>
</dbReference>
<organism evidence="10 11">
    <name type="scientific">Channa striata</name>
    <name type="common">Snakehead murrel</name>
    <name type="synonym">Ophicephalus striatus</name>
    <dbReference type="NCBI Taxonomy" id="64152"/>
    <lineage>
        <taxon>Eukaryota</taxon>
        <taxon>Metazoa</taxon>
        <taxon>Chordata</taxon>
        <taxon>Craniata</taxon>
        <taxon>Vertebrata</taxon>
        <taxon>Euteleostomi</taxon>
        <taxon>Actinopterygii</taxon>
        <taxon>Neopterygii</taxon>
        <taxon>Teleostei</taxon>
        <taxon>Neoteleostei</taxon>
        <taxon>Acanthomorphata</taxon>
        <taxon>Anabantaria</taxon>
        <taxon>Anabantiformes</taxon>
        <taxon>Channoidei</taxon>
        <taxon>Channidae</taxon>
        <taxon>Channa</taxon>
    </lineage>
</organism>
<keyword evidence="5" id="KW-0175">Coiled coil</keyword>
<dbReference type="GO" id="GO:0005102">
    <property type="term" value="F:signaling receptor binding"/>
    <property type="evidence" value="ECO:0007669"/>
    <property type="project" value="InterPro"/>
</dbReference>
<sequence>MALCSDDDWVSKCPSGCRLQGLISQMESKVERKLWKVCKTAKMYEDAADISMMATKTFTTITGELYCILPPGSVMKFVDHAEALSRNLTSVRKRSSRLALKLKELRSKVQKQFEDLYRTEVDIDMKLRACRGACKSVLPFKVSHSSYQILQSEIEQMDKTLNQRSNVAVPPQKLPHIKVQSMDGGAAPSIEQKTAPTFQLLAQFEDIGQNQLVLEEVDLEEELE</sequence>
<comment type="subcellular location">
    <subcellularLocation>
        <location evidence="1">Secreted</location>
    </subcellularLocation>
</comment>
<evidence type="ECO:0000256" key="5">
    <source>
        <dbReference type="ARBA" id="ARBA00023054"/>
    </source>
</evidence>
<keyword evidence="3" id="KW-0356">Hemostasis</keyword>
<dbReference type="Pfam" id="PF08702">
    <property type="entry name" value="Fib_alpha"/>
    <property type="match status" value="1"/>
</dbReference>
<dbReference type="GO" id="GO:0051258">
    <property type="term" value="P:protein polymerization"/>
    <property type="evidence" value="ECO:0007669"/>
    <property type="project" value="InterPro"/>
</dbReference>